<feature type="domain" description="Copper amine oxidase-like N-terminal" evidence="1">
    <location>
        <begin position="4"/>
        <end position="112"/>
    </location>
</feature>
<dbReference type="InterPro" id="IPR036582">
    <property type="entry name" value="Mao_N_sf"/>
</dbReference>
<organism evidence="2 3">
    <name type="scientific">Acetivibrio mesophilus</name>
    <dbReference type="NCBI Taxonomy" id="2487273"/>
    <lineage>
        <taxon>Bacteria</taxon>
        <taxon>Bacillati</taxon>
        <taxon>Bacillota</taxon>
        <taxon>Clostridia</taxon>
        <taxon>Eubacteriales</taxon>
        <taxon>Oscillospiraceae</taxon>
        <taxon>Acetivibrio</taxon>
    </lineage>
</organism>
<keyword evidence="3" id="KW-1185">Reference proteome</keyword>
<dbReference type="Gene3D" id="3.30.457.10">
    <property type="entry name" value="Copper amine oxidase-like, N-terminal domain"/>
    <property type="match status" value="1"/>
</dbReference>
<protein>
    <submittedName>
        <fullName evidence="2">Copper amine oxidase N-terminal domain-containing protein</fullName>
    </submittedName>
</protein>
<evidence type="ECO:0000313" key="3">
    <source>
        <dbReference type="Proteomes" id="UP000289166"/>
    </source>
</evidence>
<name>A0A4Q0I703_9FIRM</name>
<comment type="caution">
    <text evidence="2">The sequence shown here is derived from an EMBL/GenBank/DDBJ whole genome shotgun (WGS) entry which is preliminary data.</text>
</comment>
<dbReference type="InterPro" id="IPR012854">
    <property type="entry name" value="Cu_amine_oxidase-like_N"/>
</dbReference>
<proteinExistence type="predicted"/>
<sequence length="302" mass="34990">MQFTDAKPYINEFGRTMVPIRAIAESFGAKVDWDDILKIVTITYDDIEVYFSIRHDENTLNINDLKTKQRKSVPIDSIPVIRNNRTFVPYRVISEAFGYKVYWDANEYKVTIDTKDKQPVFFMNPALSDTYYECIANMNTDFENLIPLLKYPNITVKLTDKEREYYLSMASSHVEAFIGDVDYTKECDPYIPTAPFAGIMRAVHNDAVENSIIREVKFISDPSKVEVLQDATIFALTPTDVIVTGRLEFIYHEASDEYLDRFEGKLKKGVWYSTKIAVKFLMERGSMEIEKVILDNTFEEKT</sequence>
<dbReference type="AlphaFoldDB" id="A0A4Q0I703"/>
<dbReference type="Proteomes" id="UP000289166">
    <property type="component" value="Unassembled WGS sequence"/>
</dbReference>
<gene>
    <name evidence="2" type="ORF">EFD62_02795</name>
</gene>
<dbReference type="OrthoDB" id="1864171at2"/>
<evidence type="ECO:0000259" key="1">
    <source>
        <dbReference type="Pfam" id="PF07833"/>
    </source>
</evidence>
<dbReference type="EMBL" id="RLII01000002">
    <property type="protein sequence ID" value="RXE60176.1"/>
    <property type="molecule type" value="Genomic_DNA"/>
</dbReference>
<accession>A0A4Q0I703</accession>
<evidence type="ECO:0000313" key="2">
    <source>
        <dbReference type="EMBL" id="RXE60176.1"/>
    </source>
</evidence>
<dbReference type="SUPFAM" id="SSF55383">
    <property type="entry name" value="Copper amine oxidase, domain N"/>
    <property type="match status" value="1"/>
</dbReference>
<reference evidence="3" key="1">
    <citation type="submission" date="2018-11" db="EMBL/GenBank/DDBJ databases">
        <title>Genome sequencing of a novel mesophilic and cellulolytic organism within the genus Hungateiclostridium.</title>
        <authorList>
            <person name="Rettenmaier R."/>
            <person name="Liebl W."/>
            <person name="Zverlov V."/>
        </authorList>
    </citation>
    <scope>NUCLEOTIDE SEQUENCE [LARGE SCALE GENOMIC DNA]</scope>
    <source>
        <strain evidence="3">N2K1</strain>
    </source>
</reference>
<dbReference type="Pfam" id="PF07833">
    <property type="entry name" value="Cu_amine_oxidN1"/>
    <property type="match status" value="1"/>
</dbReference>